<proteinExistence type="predicted"/>
<comment type="caution">
    <text evidence="2">The sequence shown here is derived from an EMBL/GenBank/DDBJ whole genome shotgun (WGS) entry which is preliminary data.</text>
</comment>
<feature type="compositionally biased region" description="Polar residues" evidence="1">
    <location>
        <begin position="1"/>
        <end position="16"/>
    </location>
</feature>
<organism evidence="2 3">
    <name type="scientific">Phlyctema vagabunda</name>
    <dbReference type="NCBI Taxonomy" id="108571"/>
    <lineage>
        <taxon>Eukaryota</taxon>
        <taxon>Fungi</taxon>
        <taxon>Dikarya</taxon>
        <taxon>Ascomycota</taxon>
        <taxon>Pezizomycotina</taxon>
        <taxon>Leotiomycetes</taxon>
        <taxon>Helotiales</taxon>
        <taxon>Dermateaceae</taxon>
        <taxon>Phlyctema</taxon>
    </lineage>
</organism>
<reference evidence="2 3" key="1">
    <citation type="submission" date="2024-06" db="EMBL/GenBank/DDBJ databases">
        <title>Complete genome of Phlyctema vagabunda strain 19-DSS-EL-015.</title>
        <authorList>
            <person name="Fiorenzani C."/>
        </authorList>
    </citation>
    <scope>NUCLEOTIDE SEQUENCE [LARGE SCALE GENOMIC DNA]</scope>
    <source>
        <strain evidence="2 3">19-DSS-EL-015</strain>
    </source>
</reference>
<dbReference type="EMBL" id="JBFCZG010000001">
    <property type="protein sequence ID" value="KAL3427487.1"/>
    <property type="molecule type" value="Genomic_DNA"/>
</dbReference>
<dbReference type="Gene3D" id="3.10.490.10">
    <property type="entry name" value="Gamma-glutamyl cyclotransferase-like"/>
    <property type="match status" value="1"/>
</dbReference>
<evidence type="ECO:0000313" key="2">
    <source>
        <dbReference type="EMBL" id="KAL3427487.1"/>
    </source>
</evidence>
<evidence type="ECO:0000256" key="1">
    <source>
        <dbReference type="SAM" id="MobiDB-lite"/>
    </source>
</evidence>
<dbReference type="Proteomes" id="UP001629113">
    <property type="component" value="Unassembled WGS sequence"/>
</dbReference>
<sequence>MKTTTSQWPSVVSTTGPDAEPNQKTIRRWQSLFRYTHEQAVKLIRAGRRGEDRLPVGTLHWLACRLMAEPAGYDQEAFQHMLNNMQGKFLELLARREEDEELERRRSPAVVKADYYLMATGPFTDCKLVILVAKLGHFHSTMYSIRNRTTGVEEQFYRMTGLHKYRLNLWLTHARRYHYEYMHFRPAFSLVEMAHKDLVPGSSHPTMGSMINPPADDPGLMADLALVAQNQQTTGDGVPPQHHRMRLYITLPTQDQYPVWYFFYDSLRRPEALAQALGHGPGDLPHLSPAYLMRVERRMFDGGRRMAVADSDQSDKRLDGAAYLVRTRKEEDRLRMWFGSMYEVVRCQIRREGSCVKGCTIRYIGKLDPRT</sequence>
<name>A0ABR4PVV5_9HELO</name>
<keyword evidence="3" id="KW-1185">Reference proteome</keyword>
<accession>A0ABR4PVV5</accession>
<feature type="region of interest" description="Disordered" evidence="1">
    <location>
        <begin position="1"/>
        <end position="21"/>
    </location>
</feature>
<gene>
    <name evidence="2" type="ORF">PVAG01_00996</name>
</gene>
<protein>
    <submittedName>
        <fullName evidence="2">Uncharacterized protein</fullName>
    </submittedName>
</protein>
<evidence type="ECO:0000313" key="3">
    <source>
        <dbReference type="Proteomes" id="UP001629113"/>
    </source>
</evidence>